<dbReference type="OrthoDB" id="26681at2759"/>
<dbReference type="PROSITE" id="PS50197">
    <property type="entry name" value="BEACH"/>
    <property type="match status" value="1"/>
</dbReference>
<feature type="domain" description="BEACH" evidence="1">
    <location>
        <begin position="2154"/>
        <end position="2439"/>
    </location>
</feature>
<evidence type="ECO:0000259" key="1">
    <source>
        <dbReference type="PROSITE" id="PS50197"/>
    </source>
</evidence>
<protein>
    <submittedName>
        <fullName evidence="3">Uncharacterized protein</fullName>
    </submittedName>
</protein>
<evidence type="ECO:0000313" key="3">
    <source>
        <dbReference type="EMBL" id="CAD8191676.1"/>
    </source>
</evidence>
<dbReference type="EMBL" id="CAJJDO010000099">
    <property type="protein sequence ID" value="CAD8191676.1"/>
    <property type="molecule type" value="Genomic_DNA"/>
</dbReference>
<organism evidence="3 4">
    <name type="scientific">Paramecium pentaurelia</name>
    <dbReference type="NCBI Taxonomy" id="43138"/>
    <lineage>
        <taxon>Eukaryota</taxon>
        <taxon>Sar</taxon>
        <taxon>Alveolata</taxon>
        <taxon>Ciliophora</taxon>
        <taxon>Intramacronucleata</taxon>
        <taxon>Oligohymenophorea</taxon>
        <taxon>Peniculida</taxon>
        <taxon>Parameciidae</taxon>
        <taxon>Paramecium</taxon>
    </lineage>
</organism>
<name>A0A8S1X0A3_9CILI</name>
<dbReference type="Proteomes" id="UP000689195">
    <property type="component" value="Unassembled WGS sequence"/>
</dbReference>
<dbReference type="InterPro" id="IPR050865">
    <property type="entry name" value="BEACH_Domain"/>
</dbReference>
<dbReference type="Pfam" id="PF02138">
    <property type="entry name" value="Beach"/>
    <property type="match status" value="1"/>
</dbReference>
<dbReference type="SMART" id="SM01026">
    <property type="entry name" value="Beach"/>
    <property type="match status" value="1"/>
</dbReference>
<accession>A0A8S1X0A3</accession>
<dbReference type="PROSITE" id="PS51783">
    <property type="entry name" value="PH_BEACH"/>
    <property type="match status" value="1"/>
</dbReference>
<gene>
    <name evidence="3" type="ORF">PPENT_87.1.T0990158</name>
</gene>
<proteinExistence type="predicted"/>
<comment type="caution">
    <text evidence="3">The sequence shown here is derived from an EMBL/GenBank/DDBJ whole genome shotgun (WGS) entry which is preliminary data.</text>
</comment>
<sequence length="2855" mass="344284">MFNQYLKLLHIQWESKIIDYISDSLKDDLKQSLQNQSIMESKFISKSKSQNQQEYESIFQQQRESPFFSTYLIIHSVIKEYYAQTENILNELSTTINISNIFSQQIIIEQVIYCMDNLLYEYDKLPEINENVKQVLYEVFYEIGGNIIQFIKNIIQNNDHQHQQYKYIKAFINLQRLIKLIISFNFKKKQETINLIYQILLGNTLYFTYLKDIEIQNFLQIFEIFQQCYLQNEMQLQELSNVEQFQEISFCQIYLSCLKQNYQQMQYIQFIQSNSCKWIDQINQLNDINYYLIFIYLIQITEFVDNIKFDIKIIPFRNQQIITLIQQKNYRIVETKLSYYNIIGEQLLQINNNNIINSYLDIHIQELKEFINDNNINTQQLIKFIQYLCQYYPLFNEEQKIEFNSSLIQFFTQEIKEQQYSKIFDLKILENIENEQIYKQIIDIAISNSSKSLQHSYGFLNFIQKSIQLNSKSFKHILRYITILMRSCKKNKQGVYKNKISYKKGKGTYILNYLYLNLRYFVSLVKNIYDFIIKSSNKSVEQHQIYVEIYHKITYIIYMIFWLTDDKYIINLDEIQQICVELCQIHYKFTINLIIILQYNGNLETNILYQIINNINAIAYGQDYIIYIKDNYFDKDENLLNNSNLYTQLNQRKIQMKLVFNQFYETSISILFEVPNILIDRKFYLQILKFQLKTQISLILSFQDFCPKFIFYFRLERDPEIINLMQQCIIIVISLNQDPQIIKQLFESLSQHQSTILMNDLNDLQIDANDQDQIQLGYRLVNLQPYRIPLFQQSSHLIKLVEDKNYYTKVFKIILETFQSVYQKWQQISQQEQSNHLYFQGGESSIQMNFTPIPIQIIQVLMKLKLNIQENEDDNLQDLDEIKFGSFIDNFEQTEKLILFTLEFTKNQEIQIAINQQTFFIIYKQDETYQEQDYQTNLDLSQWFNLDFQIKNNQYLILKINEQIFNFQLKSQQNQQLQFYKFILGIKLNDNIWIQNEQNNYYQIQYNNSLNLMSQYSFEGHVSEFNLIINKYKIQFEQTNKINIQKQTINFINTGVIRENVYKFDDIFLITPYMHNQFNTYLQNVYILNMKQGINFIQQCGGVNIFYMILDLLYDLCKNKNVSDYEEIIMLILDLFKENIQFQNNLFNSQNLQYLEDNCKRWIQNNERISNEFINKLMSIYNIIKNEQAQIQYLITIIKILDNKFTTLEQIKIICTKSVLQNLINQNCLNELINIHLYFESRYIFTLVSLKKSQEFIDIEAINLQPYSLVNCIQYQGIVQIADINSISKIFNLILIQQSFNLFTLDILQIIDILIGERMKQKIKLKDEEEEDLNIYKNIIIQILDKYQKLYITNQIYFYELEVFDKLNELTFSIYFSIVQQLRYNYKEDGELNQLQIYYDYISHKQQTVIGYCLISKILSLIKYFEEDIQLVNQLLRFINQLYQYQLINDSINEKIIIWFLDQFKNIVLRKQQSDILLMNLIKLQNYTLLIKHLMTTSINKNQNISDLFTYCIIYLIELYSNFTIEILYQIHIQSQIINNDSFNLYLQAIYPTIIQFYALKQVQQFQVKEDGSKLINIIIIYLHIEQCIGEIQNLESINWDKYSQIMDKGIDLFNYLDILFYDHNFFLPCIEDTFTLQQIKEDYDKLRKQNNRLLPNGGIKRLMIQLIAPFVKIPQMKKPIKNYLSINQYSIEGRIDQQSCQRIKLLIDEEFSVPLLQTRKQYKKNLTELLYHQDNYKEQMKKKEKKSKLINHSKFYQLLIYYFLLQDNSLNKIDKQELKNQNEIQEIFKKYQLTKFIKWKMVDHNLIECLIYKEKAQKQIFIAFNQLNKLKKQTLQNQISINNTYDLSQIDSIDDELANIIKLSIFMDIQIYYEFIHKLWLLYPRIIDPLVIPRTQSNLLVDSKLLDISQFRDIYKQDLRTKNLDQEERQQLLFIVEDQLQILQQELNKFITHKQFKFEVLESMQLKKIEYSEDMTRKRPYLKITKIIQFYNSYLETPNQVGKLIKRTNTISSIKKEQLIQYKLNYAFNNIKKGQSDKNQLGITKYYCEYITQEGAYQGFLRFNETNQCIQFQQEELEFQELFSSPEVIQTTEDLFLQISLAQIINIYPRRFLLMEIAIEIFINRQNYFFNLFTNQEQQELLQKFKKKQVQVIDPIEEFKKMNYQQKWVEGKLSNFQYLMLVNTFSGRTYNDLSQYFVFPWVISNYYSQQIDFKQEQEQNTFRNFKLPIGAISRKPEQIIKEYQEREIYLKDENYQHKYHYSNIQTVLNYLIRLKSYKLIEHSDWLFFSINQQWENSIKYDNKELIPEFYYMPQFLRNINYLSFETLQQQSSIPDVVLPKWVKTQTAEEFVYRMRQALESDQVSNQLNSWIDLIFGINNNGYNAKENMNLFHYLTYEQNLQKILNQNYNHQTIRSYLTKLYYLGQTPKQLFQKAHQKRMYSLQLFTNQIPFFGDNPNKINKGIVFQQKKIKNQLNKSQILGFYPYSKKLNYILQADDEKYNNLTLIKAKNQEDQEYYYQQVYLKQEKKLPEIKIDGCNPQNLFAFIYEQEYNFGDYYDSQFYSIYGEKQNYNLYFCLVGFLDKSVKIYDLRNKMKELDIDISLKNVKRTSCVRYHAVSNILAIGSLDGLLQLFELQFRPQMQAKELFTKQLKNGILCIDLTDFLILTVDYKNIANLLTLEGNLLHTIYLDSQCQIQMYFLVFKRVNSQICIYTINGQQYLKTMNLLNRVTKNIMFTTPFSSKFLLYTLNQNIEENLSNFVPIIYIFDIFDLKLQQQQLGSLNYEQILFKQVKLRGSQISVLHISFDRYQIQKEYQIKHIYLIAIDNQILYLMDEKYDYRLILRQKLKEGGLSII</sequence>
<dbReference type="InterPro" id="IPR000409">
    <property type="entry name" value="BEACH_dom"/>
</dbReference>
<evidence type="ECO:0000313" key="4">
    <source>
        <dbReference type="Proteomes" id="UP000689195"/>
    </source>
</evidence>
<reference evidence="3" key="1">
    <citation type="submission" date="2021-01" db="EMBL/GenBank/DDBJ databases">
        <authorList>
            <consortium name="Genoscope - CEA"/>
            <person name="William W."/>
        </authorList>
    </citation>
    <scope>NUCLEOTIDE SEQUENCE</scope>
</reference>
<dbReference type="CDD" id="cd06071">
    <property type="entry name" value="Beach"/>
    <property type="match status" value="1"/>
</dbReference>
<feature type="domain" description="BEACH-type PH" evidence="2">
    <location>
        <begin position="2038"/>
        <end position="2147"/>
    </location>
</feature>
<evidence type="ECO:0000259" key="2">
    <source>
        <dbReference type="PROSITE" id="PS51783"/>
    </source>
</evidence>
<dbReference type="InterPro" id="IPR023362">
    <property type="entry name" value="PH-BEACH_dom"/>
</dbReference>
<keyword evidence="4" id="KW-1185">Reference proteome</keyword>
<dbReference type="PANTHER" id="PTHR13743">
    <property type="entry name" value="BEIGE/BEACH-RELATED"/>
    <property type="match status" value="1"/>
</dbReference>
<dbReference type="PANTHER" id="PTHR13743:SF112">
    <property type="entry name" value="BEACH DOMAIN-CONTAINING PROTEIN"/>
    <property type="match status" value="1"/>
</dbReference>
<dbReference type="Pfam" id="PF14844">
    <property type="entry name" value="PH_BEACH"/>
    <property type="match status" value="1"/>
</dbReference>